<evidence type="ECO:0000313" key="1">
    <source>
        <dbReference type="EMBL" id="CAF5218146.1"/>
    </source>
</evidence>
<name>A0A8S3JGV6_9BILA</name>
<dbReference type="AlphaFoldDB" id="A0A8S3JGV6"/>
<feature type="non-terminal residue" evidence="1">
    <location>
        <position position="1"/>
    </location>
</feature>
<gene>
    <name evidence="1" type="ORF">GIL414_LOCUS82802</name>
</gene>
<accession>A0A8S3JGV6</accession>
<comment type="caution">
    <text evidence="1">The sequence shown here is derived from an EMBL/GenBank/DDBJ whole genome shotgun (WGS) entry which is preliminary data.</text>
</comment>
<sequence>FISISSTATSIQQTIQFKWTQM</sequence>
<evidence type="ECO:0000313" key="2">
    <source>
        <dbReference type="Proteomes" id="UP000681720"/>
    </source>
</evidence>
<protein>
    <submittedName>
        <fullName evidence="1">Uncharacterized protein</fullName>
    </submittedName>
</protein>
<proteinExistence type="predicted"/>
<organism evidence="1 2">
    <name type="scientific">Rotaria magnacalcarata</name>
    <dbReference type="NCBI Taxonomy" id="392030"/>
    <lineage>
        <taxon>Eukaryota</taxon>
        <taxon>Metazoa</taxon>
        <taxon>Spiralia</taxon>
        <taxon>Gnathifera</taxon>
        <taxon>Rotifera</taxon>
        <taxon>Eurotatoria</taxon>
        <taxon>Bdelloidea</taxon>
        <taxon>Philodinida</taxon>
        <taxon>Philodinidae</taxon>
        <taxon>Rotaria</taxon>
    </lineage>
</organism>
<dbReference type="Proteomes" id="UP000681720">
    <property type="component" value="Unassembled WGS sequence"/>
</dbReference>
<reference evidence="1" key="1">
    <citation type="submission" date="2021-02" db="EMBL/GenBank/DDBJ databases">
        <authorList>
            <person name="Nowell W R."/>
        </authorList>
    </citation>
    <scope>NUCLEOTIDE SEQUENCE</scope>
</reference>
<dbReference type="EMBL" id="CAJOBJ010361169">
    <property type="protein sequence ID" value="CAF5218146.1"/>
    <property type="molecule type" value="Genomic_DNA"/>
</dbReference>